<evidence type="ECO:0000256" key="1">
    <source>
        <dbReference type="ARBA" id="ARBA00023015"/>
    </source>
</evidence>
<dbReference type="AlphaFoldDB" id="A0A381XDD8"/>
<sequence length="144" mass="16287">MPRTYSQEGPIARALELVGERWTLLVLQELLKGVSRFADLENTVEGISPNVLSSRLKNLEEHEIVERKFYSEHPPRAEYLLTRKGHELGVVAGALAVWGSRHTKGEIELIHDECGKSVEVIYQCGSCEEPVPRSRVRLEQPRVS</sequence>
<dbReference type="PROSITE" id="PS51118">
    <property type="entry name" value="HTH_HXLR"/>
    <property type="match status" value="1"/>
</dbReference>
<evidence type="ECO:0000256" key="3">
    <source>
        <dbReference type="ARBA" id="ARBA00023163"/>
    </source>
</evidence>
<reference evidence="5" key="1">
    <citation type="submission" date="2018-05" db="EMBL/GenBank/DDBJ databases">
        <authorList>
            <person name="Lanie J.A."/>
            <person name="Ng W.-L."/>
            <person name="Kazmierczak K.M."/>
            <person name="Andrzejewski T.M."/>
            <person name="Davidsen T.M."/>
            <person name="Wayne K.J."/>
            <person name="Tettelin H."/>
            <person name="Glass J.I."/>
            <person name="Rusch D."/>
            <person name="Podicherti R."/>
            <person name="Tsui H.-C.T."/>
            <person name="Winkler M.E."/>
        </authorList>
    </citation>
    <scope>NUCLEOTIDE SEQUENCE</scope>
</reference>
<protein>
    <recommendedName>
        <fullName evidence="4">HTH hxlR-type domain-containing protein</fullName>
    </recommendedName>
</protein>
<gene>
    <name evidence="5" type="ORF">METZ01_LOCUS115117</name>
</gene>
<feature type="domain" description="HTH hxlR-type" evidence="4">
    <location>
        <begin position="9"/>
        <end position="107"/>
    </location>
</feature>
<dbReference type="InterPro" id="IPR002577">
    <property type="entry name" value="HTH_HxlR"/>
</dbReference>
<name>A0A381XDD8_9ZZZZ</name>
<keyword evidence="1" id="KW-0805">Transcription regulation</keyword>
<dbReference type="InterPro" id="IPR036388">
    <property type="entry name" value="WH-like_DNA-bd_sf"/>
</dbReference>
<organism evidence="5">
    <name type="scientific">marine metagenome</name>
    <dbReference type="NCBI Taxonomy" id="408172"/>
    <lineage>
        <taxon>unclassified sequences</taxon>
        <taxon>metagenomes</taxon>
        <taxon>ecological metagenomes</taxon>
    </lineage>
</organism>
<keyword evidence="2" id="KW-0238">DNA-binding</keyword>
<evidence type="ECO:0000256" key="2">
    <source>
        <dbReference type="ARBA" id="ARBA00023125"/>
    </source>
</evidence>
<dbReference type="SUPFAM" id="SSF46785">
    <property type="entry name" value="Winged helix' DNA-binding domain"/>
    <property type="match status" value="1"/>
</dbReference>
<dbReference type="GO" id="GO:0003677">
    <property type="term" value="F:DNA binding"/>
    <property type="evidence" value="ECO:0007669"/>
    <property type="project" value="UniProtKB-KW"/>
</dbReference>
<keyword evidence="3" id="KW-0804">Transcription</keyword>
<dbReference type="Pfam" id="PF01638">
    <property type="entry name" value="HxlR"/>
    <property type="match status" value="1"/>
</dbReference>
<dbReference type="EMBL" id="UINC01014626">
    <property type="protein sequence ID" value="SVA62263.1"/>
    <property type="molecule type" value="Genomic_DNA"/>
</dbReference>
<proteinExistence type="predicted"/>
<evidence type="ECO:0000313" key="5">
    <source>
        <dbReference type="EMBL" id="SVA62263.1"/>
    </source>
</evidence>
<dbReference type="PANTHER" id="PTHR33204:SF18">
    <property type="entry name" value="TRANSCRIPTIONAL REGULATORY PROTEIN"/>
    <property type="match status" value="1"/>
</dbReference>
<accession>A0A381XDD8</accession>
<dbReference type="InterPro" id="IPR036390">
    <property type="entry name" value="WH_DNA-bd_sf"/>
</dbReference>
<dbReference type="PANTHER" id="PTHR33204">
    <property type="entry name" value="TRANSCRIPTIONAL REGULATOR, MARR FAMILY"/>
    <property type="match status" value="1"/>
</dbReference>
<evidence type="ECO:0000259" key="4">
    <source>
        <dbReference type="PROSITE" id="PS51118"/>
    </source>
</evidence>
<dbReference type="Gene3D" id="1.10.10.10">
    <property type="entry name" value="Winged helix-like DNA-binding domain superfamily/Winged helix DNA-binding domain"/>
    <property type="match status" value="1"/>
</dbReference>